<keyword evidence="2" id="KW-1185">Reference proteome</keyword>
<sequence length="152" mass="17779">MKVFFISFFLIYFSLNNLFSQSLYAEKIEFNHGNSIVLDSFIRIEIYALSEDQFLVISTINNVTEQKKIKYKEYKKVFDAILKIQSKDLLNENRVGLDGSDTSIKIGGMFNNYTEYNVWGLDKNDKNNSYKDFFHATELLLNIVGKKIEELK</sequence>
<evidence type="ECO:0000313" key="2">
    <source>
        <dbReference type="Proteomes" id="UP000830583"/>
    </source>
</evidence>
<protein>
    <submittedName>
        <fullName evidence="1">Uncharacterized protein</fullName>
    </submittedName>
</protein>
<evidence type="ECO:0000313" key="1">
    <source>
        <dbReference type="EMBL" id="UPQ78448.1"/>
    </source>
</evidence>
<dbReference type="EMBL" id="CP096205">
    <property type="protein sequence ID" value="UPQ78448.1"/>
    <property type="molecule type" value="Genomic_DNA"/>
</dbReference>
<name>A0ABY4KFA2_9FLAO</name>
<organism evidence="1 2">
    <name type="scientific">Flavobacterium azooxidireducens</name>
    <dbReference type="NCBI Taxonomy" id="1871076"/>
    <lineage>
        <taxon>Bacteria</taxon>
        <taxon>Pseudomonadati</taxon>
        <taxon>Bacteroidota</taxon>
        <taxon>Flavobacteriia</taxon>
        <taxon>Flavobacteriales</taxon>
        <taxon>Flavobacteriaceae</taxon>
        <taxon>Flavobacterium</taxon>
    </lineage>
</organism>
<gene>
    <name evidence="1" type="ORF">M0M57_12555</name>
</gene>
<proteinExistence type="predicted"/>
<dbReference type="Proteomes" id="UP000830583">
    <property type="component" value="Chromosome"/>
</dbReference>
<accession>A0ABY4KFA2</accession>
<dbReference type="RefSeq" id="WP_248433374.1">
    <property type="nucleotide sequence ID" value="NZ_CP096205.1"/>
</dbReference>
<reference evidence="1" key="1">
    <citation type="submission" date="2022-04" db="EMBL/GenBank/DDBJ databases">
        <title>Consumption of N2O by Flavobacterium azooxidireducens sp. nov. isolated from Decomposing Leaf Litter of Phragmites australis (Cav.).</title>
        <authorList>
            <person name="Behrendt U."/>
            <person name="Spanner T."/>
            <person name="Augustin J."/>
            <person name="Horn M.A."/>
            <person name="Kolb S."/>
            <person name="Ulrich A."/>
        </authorList>
    </citation>
    <scope>NUCLEOTIDE SEQUENCE</scope>
    <source>
        <strain evidence="1">IGB 4-14</strain>
    </source>
</reference>